<dbReference type="PANTHER" id="PTHR30093">
    <property type="entry name" value="GENERAL SECRETION PATHWAY PROTEIN G"/>
    <property type="match status" value="1"/>
</dbReference>
<organism evidence="3 4">
    <name type="scientific">Rubripirellula tenax</name>
    <dbReference type="NCBI Taxonomy" id="2528015"/>
    <lineage>
        <taxon>Bacteria</taxon>
        <taxon>Pseudomonadati</taxon>
        <taxon>Planctomycetota</taxon>
        <taxon>Planctomycetia</taxon>
        <taxon>Pirellulales</taxon>
        <taxon>Pirellulaceae</taxon>
        <taxon>Rubripirellula</taxon>
    </lineage>
</organism>
<name>A0A5C6FGE1_9BACT</name>
<feature type="region of interest" description="Disordered" evidence="1">
    <location>
        <begin position="187"/>
        <end position="214"/>
    </location>
</feature>
<dbReference type="SUPFAM" id="SSF54523">
    <property type="entry name" value="Pili subunits"/>
    <property type="match status" value="1"/>
</dbReference>
<evidence type="ECO:0000313" key="4">
    <source>
        <dbReference type="Proteomes" id="UP000318288"/>
    </source>
</evidence>
<dbReference type="AlphaFoldDB" id="A0A5C6FGE1"/>
<dbReference type="InterPro" id="IPR027558">
    <property type="entry name" value="Pre_pil_HX9DG_C"/>
</dbReference>
<dbReference type="OrthoDB" id="241541at2"/>
<feature type="compositionally biased region" description="Polar residues" evidence="1">
    <location>
        <begin position="192"/>
        <end position="202"/>
    </location>
</feature>
<evidence type="ECO:0000256" key="1">
    <source>
        <dbReference type="SAM" id="MobiDB-lite"/>
    </source>
</evidence>
<dbReference type="Proteomes" id="UP000318288">
    <property type="component" value="Unassembled WGS sequence"/>
</dbReference>
<reference evidence="3 4" key="1">
    <citation type="submission" date="2019-02" db="EMBL/GenBank/DDBJ databases">
        <title>Deep-cultivation of Planctomycetes and their phenomic and genomic characterization uncovers novel biology.</title>
        <authorList>
            <person name="Wiegand S."/>
            <person name="Jogler M."/>
            <person name="Boedeker C."/>
            <person name="Pinto D."/>
            <person name="Vollmers J."/>
            <person name="Rivas-Marin E."/>
            <person name="Kohn T."/>
            <person name="Peeters S.H."/>
            <person name="Heuer A."/>
            <person name="Rast P."/>
            <person name="Oberbeckmann S."/>
            <person name="Bunk B."/>
            <person name="Jeske O."/>
            <person name="Meyerdierks A."/>
            <person name="Storesund J.E."/>
            <person name="Kallscheuer N."/>
            <person name="Luecker S."/>
            <person name="Lage O.M."/>
            <person name="Pohl T."/>
            <person name="Merkel B.J."/>
            <person name="Hornburger P."/>
            <person name="Mueller R.-W."/>
            <person name="Bruemmer F."/>
            <person name="Labrenz M."/>
            <person name="Spormann A.M."/>
            <person name="Op Den Camp H."/>
            <person name="Overmann J."/>
            <person name="Amann R."/>
            <person name="Jetten M.S.M."/>
            <person name="Mascher T."/>
            <person name="Medema M.H."/>
            <person name="Devos D.P."/>
            <person name="Kaster A.-K."/>
            <person name="Ovreas L."/>
            <person name="Rohde M."/>
            <person name="Galperin M.Y."/>
            <person name="Jogler C."/>
        </authorList>
    </citation>
    <scope>NUCLEOTIDE SEQUENCE [LARGE SCALE GENOMIC DNA]</scope>
    <source>
        <strain evidence="3 4">Poly51</strain>
    </source>
</reference>
<dbReference type="NCBIfam" id="TIGR02532">
    <property type="entry name" value="IV_pilin_GFxxxE"/>
    <property type="match status" value="1"/>
</dbReference>
<feature type="domain" description="DUF1559" evidence="2">
    <location>
        <begin position="34"/>
        <end position="374"/>
    </location>
</feature>
<protein>
    <recommendedName>
        <fullName evidence="2">DUF1559 domain-containing protein</fullName>
    </recommendedName>
</protein>
<dbReference type="InterPro" id="IPR045584">
    <property type="entry name" value="Pilin-like"/>
</dbReference>
<accession>A0A5C6FGE1</accession>
<dbReference type="NCBIfam" id="TIGR04294">
    <property type="entry name" value="pre_pil_HX9DG"/>
    <property type="match status" value="1"/>
</dbReference>
<sequence length="415" mass="44529">MRKVKVRRAFTLVELLVVIAIIGVLVGLLLPAVQAAREAARRMSCSNNFKQMGLGVHNYHSAYKRMPRHMAGTFGFGGPVSFGSTGNVERSSNYFDLSWLVGLTPFVEQQSLWEQISNPLQSPTSGDIFPAMGPNPQRTLGHHANEPYQPWLTNIPTLRCPSDPGVGLPSQGRTNYAACMGDGMDRTDSGAYGSSGQPSSPVNGPFAGNPTRHAEQTRVGCRGMFVPRQAIRFRDVLDGLSNTVMAGEIVTDLGDSDVRTRPVGRSAAPRPLNNPDLCDVGRDPERPQFWQTPLPAGLAFTANAENGRGYKWAYGRPIFTGMYTIGPPNSEICLHTQNSPNQMGNLPAGSRHQGGCHVLMGDGAVKFVTDSIEAGNQTSPTPRLGGPVGAGAQSPYGLWGALGSRASMEVIDQEI</sequence>
<evidence type="ECO:0000313" key="3">
    <source>
        <dbReference type="EMBL" id="TWU59244.1"/>
    </source>
</evidence>
<dbReference type="RefSeq" id="WP_146456702.1">
    <property type="nucleotide sequence ID" value="NZ_SJPW01000002.1"/>
</dbReference>
<dbReference type="PANTHER" id="PTHR30093:SF2">
    <property type="entry name" value="TYPE II SECRETION SYSTEM PROTEIN H"/>
    <property type="match status" value="1"/>
</dbReference>
<dbReference type="EMBL" id="SJPW01000002">
    <property type="protein sequence ID" value="TWU59244.1"/>
    <property type="molecule type" value="Genomic_DNA"/>
</dbReference>
<evidence type="ECO:0000259" key="2">
    <source>
        <dbReference type="Pfam" id="PF07596"/>
    </source>
</evidence>
<dbReference type="Gene3D" id="3.30.700.10">
    <property type="entry name" value="Glycoprotein, Type 4 Pilin"/>
    <property type="match status" value="1"/>
</dbReference>
<dbReference type="Pfam" id="PF07596">
    <property type="entry name" value="SBP_bac_10"/>
    <property type="match status" value="1"/>
</dbReference>
<proteinExistence type="predicted"/>
<gene>
    <name evidence="3" type="ORF">Poly51_20300</name>
</gene>
<dbReference type="InterPro" id="IPR011453">
    <property type="entry name" value="DUF1559"/>
</dbReference>
<keyword evidence="4" id="KW-1185">Reference proteome</keyword>
<dbReference type="Pfam" id="PF07963">
    <property type="entry name" value="N_methyl"/>
    <property type="match status" value="1"/>
</dbReference>
<comment type="caution">
    <text evidence="3">The sequence shown here is derived from an EMBL/GenBank/DDBJ whole genome shotgun (WGS) entry which is preliminary data.</text>
</comment>
<dbReference type="InterPro" id="IPR012902">
    <property type="entry name" value="N_methyl_site"/>
</dbReference>